<sequence>MPTTPHVAVLSGALNADSRTERLARWCAGECVSRGATATLFRGAELDFPFYGKAGLHGPHVIRFLDDLARADGIVLVTPSYHGSVSGLLKNALDYVNELAADERPFFDERAVGCVALAGGEQGAAATLATMRAIVHAMRGWPTPLGVGVTTASLQDGDAAPTDERTRRQLDLMLDQVLFLGFTMRRLWPEDAEPDAAETPDALSVLAGPSLGGSEPYRHSWSQPSSRSV</sequence>
<feature type="domain" description="NADPH-dependent FMN reductase-like" evidence="2">
    <location>
        <begin position="6"/>
        <end position="145"/>
    </location>
</feature>
<evidence type="ECO:0000313" key="4">
    <source>
        <dbReference type="Proteomes" id="UP001225356"/>
    </source>
</evidence>
<feature type="compositionally biased region" description="Polar residues" evidence="1">
    <location>
        <begin position="220"/>
        <end position="229"/>
    </location>
</feature>
<proteinExistence type="predicted"/>
<keyword evidence="4" id="KW-1185">Reference proteome</keyword>
<dbReference type="SUPFAM" id="SSF52218">
    <property type="entry name" value="Flavoproteins"/>
    <property type="match status" value="1"/>
</dbReference>
<organism evidence="3 4">
    <name type="scientific">Streptosporangium lutulentum</name>
    <dbReference type="NCBI Taxonomy" id="1461250"/>
    <lineage>
        <taxon>Bacteria</taxon>
        <taxon>Bacillati</taxon>
        <taxon>Actinomycetota</taxon>
        <taxon>Actinomycetes</taxon>
        <taxon>Streptosporangiales</taxon>
        <taxon>Streptosporangiaceae</taxon>
        <taxon>Streptosporangium</taxon>
    </lineage>
</organism>
<dbReference type="PANTHER" id="PTHR30543:SF21">
    <property type="entry name" value="NAD(P)H-DEPENDENT FMN REDUCTASE LOT6"/>
    <property type="match status" value="1"/>
</dbReference>
<dbReference type="InterPro" id="IPR050712">
    <property type="entry name" value="NAD(P)H-dep_reductase"/>
</dbReference>
<reference evidence="3 4" key="1">
    <citation type="submission" date="2023-07" db="EMBL/GenBank/DDBJ databases">
        <title>Sequencing the genomes of 1000 actinobacteria strains.</title>
        <authorList>
            <person name="Klenk H.-P."/>
        </authorList>
    </citation>
    <scope>NUCLEOTIDE SEQUENCE [LARGE SCALE GENOMIC DNA]</scope>
    <source>
        <strain evidence="3 4">DSM 46740</strain>
    </source>
</reference>
<dbReference type="InterPro" id="IPR005025">
    <property type="entry name" value="FMN_Rdtase-like_dom"/>
</dbReference>
<dbReference type="EMBL" id="JAUSQU010000001">
    <property type="protein sequence ID" value="MDP9850023.1"/>
    <property type="molecule type" value="Genomic_DNA"/>
</dbReference>
<name>A0ABT9QUQ5_9ACTN</name>
<dbReference type="Pfam" id="PF03358">
    <property type="entry name" value="FMN_red"/>
    <property type="match status" value="1"/>
</dbReference>
<feature type="region of interest" description="Disordered" evidence="1">
    <location>
        <begin position="191"/>
        <end position="229"/>
    </location>
</feature>
<dbReference type="InterPro" id="IPR029039">
    <property type="entry name" value="Flavoprotein-like_sf"/>
</dbReference>
<dbReference type="PANTHER" id="PTHR30543">
    <property type="entry name" value="CHROMATE REDUCTASE"/>
    <property type="match status" value="1"/>
</dbReference>
<comment type="caution">
    <text evidence="3">The sequence shown here is derived from an EMBL/GenBank/DDBJ whole genome shotgun (WGS) entry which is preliminary data.</text>
</comment>
<dbReference type="RefSeq" id="WP_307568187.1">
    <property type="nucleotide sequence ID" value="NZ_JAUSQU010000001.1"/>
</dbReference>
<dbReference type="Proteomes" id="UP001225356">
    <property type="component" value="Unassembled WGS sequence"/>
</dbReference>
<protein>
    <submittedName>
        <fullName evidence="3">NAD(P)H-dependent FMN reductase</fullName>
    </submittedName>
</protein>
<accession>A0ABT9QUQ5</accession>
<dbReference type="Gene3D" id="3.40.50.360">
    <property type="match status" value="1"/>
</dbReference>
<gene>
    <name evidence="3" type="ORF">J2853_009234</name>
</gene>
<evidence type="ECO:0000256" key="1">
    <source>
        <dbReference type="SAM" id="MobiDB-lite"/>
    </source>
</evidence>
<evidence type="ECO:0000259" key="2">
    <source>
        <dbReference type="Pfam" id="PF03358"/>
    </source>
</evidence>
<evidence type="ECO:0000313" key="3">
    <source>
        <dbReference type="EMBL" id="MDP9850023.1"/>
    </source>
</evidence>